<dbReference type="InterPro" id="IPR018181">
    <property type="entry name" value="Heat_shock_70_CS"/>
</dbReference>
<dbReference type="SUPFAM" id="SSF53067">
    <property type="entry name" value="Actin-like ATPase domain"/>
    <property type="match status" value="2"/>
</dbReference>
<dbReference type="Proteomes" id="UP001589792">
    <property type="component" value="Unassembled WGS sequence"/>
</dbReference>
<dbReference type="EMBL" id="JBHLXG010000008">
    <property type="protein sequence ID" value="MFC0226886.1"/>
    <property type="molecule type" value="Genomic_DNA"/>
</dbReference>
<evidence type="ECO:0000313" key="6">
    <source>
        <dbReference type="Proteomes" id="UP001589792"/>
    </source>
</evidence>
<sequence length="565" mass="63330">MLQQHDATPAIGIDLGTTNSLISVWQNGESRLIPNALNEYLTPSIVSIDEDGAILVGRSALSRLTTHPQKTAALFKRYMGSKKKFKLDQKTFDATELSAIVLKSLKSDAESFLGQSIRDVVISVPAYFSDEQRKQTRFAAELAGLNAVRLINEPTAASMAYGLHTQGFGRTLVFDLGGGTFDVTVLEYDLPLIEVHASAGDNYLGGEDFTQAIIKACINEWKVDGSQIAAHDMARLYDCVEQWKCQLNQQGSSQQLCWQWQDRQWVMDLDEHRAAEIWLPLLNRLRAPIEQVLHDARLQPQQLDHLVLVGGASKLNTIQKMVVKLFGQLPHQHLDPKTIVALGAAVHAACRLRAQNIEEVILTDVCPYTLGIATSNEGRCGIFSPILERNTVVPTSRVESYSTTHVEQTSIRLAIYQGESPHVDNNILVDEFTVPVKPNGNIQSLDVRFSYDINGLLEVDVFLPDSGDSFTKVIDHSPIGLSPEQQQQQQSQQRLRALKVHPRDTLPNRTLQARLEKAWAQSLGDERRQIGLWLQDFEMLLASQQEQKIQPIRLQLERFLDEINY</sequence>
<reference evidence="5 6" key="1">
    <citation type="submission" date="2024-09" db="EMBL/GenBank/DDBJ databases">
        <authorList>
            <person name="Sun Q."/>
            <person name="Mori K."/>
        </authorList>
    </citation>
    <scope>NUCLEOTIDE SEQUENCE [LARGE SCALE GENOMIC DNA]</scope>
    <source>
        <strain evidence="5 6">CCM 8626</strain>
    </source>
</reference>
<dbReference type="Gene3D" id="3.30.420.40">
    <property type="match status" value="2"/>
</dbReference>
<evidence type="ECO:0000256" key="1">
    <source>
        <dbReference type="ARBA" id="ARBA00007381"/>
    </source>
</evidence>
<comment type="similarity">
    <text evidence="1 4">Belongs to the heat shock protein 70 family.</text>
</comment>
<evidence type="ECO:0000256" key="3">
    <source>
        <dbReference type="ARBA" id="ARBA00022840"/>
    </source>
</evidence>
<dbReference type="Gene3D" id="3.90.640.10">
    <property type="entry name" value="Actin, Chain A, domain 4"/>
    <property type="match status" value="1"/>
</dbReference>
<protein>
    <submittedName>
        <fullName evidence="5">Hsp70 family protein</fullName>
    </submittedName>
</protein>
<organism evidence="5 6">
    <name type="scientific">Serratia aquatilis</name>
    <dbReference type="NCBI Taxonomy" id="1737515"/>
    <lineage>
        <taxon>Bacteria</taxon>
        <taxon>Pseudomonadati</taxon>
        <taxon>Pseudomonadota</taxon>
        <taxon>Gammaproteobacteria</taxon>
        <taxon>Enterobacterales</taxon>
        <taxon>Yersiniaceae</taxon>
        <taxon>Serratia</taxon>
    </lineage>
</organism>
<dbReference type="Pfam" id="PF00012">
    <property type="entry name" value="HSP70"/>
    <property type="match status" value="1"/>
</dbReference>
<dbReference type="InterPro" id="IPR029047">
    <property type="entry name" value="HSP70_peptide-bd_sf"/>
</dbReference>
<evidence type="ECO:0000256" key="2">
    <source>
        <dbReference type="ARBA" id="ARBA00022741"/>
    </source>
</evidence>
<dbReference type="InterPro" id="IPR013126">
    <property type="entry name" value="Hsp_70_fam"/>
</dbReference>
<dbReference type="PANTHER" id="PTHR19375">
    <property type="entry name" value="HEAT SHOCK PROTEIN 70KDA"/>
    <property type="match status" value="1"/>
</dbReference>
<dbReference type="RefSeq" id="WP_380674893.1">
    <property type="nucleotide sequence ID" value="NZ_CP173186.1"/>
</dbReference>
<proteinExistence type="inferred from homology"/>
<name>A0ABV6ED50_9GAMM</name>
<keyword evidence="6" id="KW-1185">Reference proteome</keyword>
<dbReference type="PROSITE" id="PS00329">
    <property type="entry name" value="HSP70_2"/>
    <property type="match status" value="1"/>
</dbReference>
<dbReference type="PRINTS" id="PR00301">
    <property type="entry name" value="HEATSHOCK70"/>
</dbReference>
<evidence type="ECO:0000313" key="5">
    <source>
        <dbReference type="EMBL" id="MFC0226886.1"/>
    </source>
</evidence>
<gene>
    <name evidence="5" type="ORF">ACFFJ3_10300</name>
</gene>
<dbReference type="SUPFAM" id="SSF100920">
    <property type="entry name" value="Heat shock protein 70kD (HSP70), peptide-binding domain"/>
    <property type="match status" value="1"/>
</dbReference>
<keyword evidence="2 4" id="KW-0547">Nucleotide-binding</keyword>
<dbReference type="InterPro" id="IPR043129">
    <property type="entry name" value="ATPase_NBD"/>
</dbReference>
<evidence type="ECO:0000256" key="4">
    <source>
        <dbReference type="RuleBase" id="RU003322"/>
    </source>
</evidence>
<dbReference type="PROSITE" id="PS00297">
    <property type="entry name" value="HSP70_1"/>
    <property type="match status" value="1"/>
</dbReference>
<dbReference type="Gene3D" id="2.60.34.10">
    <property type="entry name" value="Substrate Binding Domain Of DNAk, Chain A, domain 1"/>
    <property type="match status" value="1"/>
</dbReference>
<accession>A0ABV6ED50</accession>
<keyword evidence="3 4" id="KW-0067">ATP-binding</keyword>
<comment type="caution">
    <text evidence="5">The sequence shown here is derived from an EMBL/GenBank/DDBJ whole genome shotgun (WGS) entry which is preliminary data.</text>
</comment>